<sequence length="328" mass="34879">MNAKIVVFTVLFIVAITAGAVFAESYQESSCNHYTLVDVPGPLGEGALWLSTDQSIVVTETESYGLIGRALVFGHAPFALGGVPLNNTWGCYYEGGYYPPQSRVDELTAGLAPAECVFIEESGHIVVSSPVDGKCILPEPPPPTPTPIVTGTPVSTSTDTPTATLEPTAVASLTPMPTEVPPTATPVSSRVTLSGGINTGDNGWHAAMSGDELNVTTLLPFDFVVTTYGTDGDVIHVKMTAENVIPVVVFGRLVGEQTWQNGVWYFDLEIVGDKAEIVIYQLEPLELPGKSVNVSVNADGEEQDHSWAAIVTNGKNGKYEVFLPLILR</sequence>
<comment type="caution">
    <text evidence="2">The sequence shown here is derived from an EMBL/GenBank/DDBJ whole genome shotgun (WGS) entry which is preliminary data.</text>
</comment>
<evidence type="ECO:0000313" key="3">
    <source>
        <dbReference type="EMBL" id="HCQ40886.1"/>
    </source>
</evidence>
<feature type="region of interest" description="Disordered" evidence="1">
    <location>
        <begin position="142"/>
        <end position="162"/>
    </location>
</feature>
<gene>
    <name evidence="2" type="ORF">DCY43_00125</name>
    <name evidence="3" type="ORF">DIU24_04270</name>
</gene>
<evidence type="ECO:0000313" key="5">
    <source>
        <dbReference type="Proteomes" id="UP000264072"/>
    </source>
</evidence>
<evidence type="ECO:0000313" key="4">
    <source>
        <dbReference type="Proteomes" id="UP000262056"/>
    </source>
</evidence>
<dbReference type="AlphaFoldDB" id="A0A351JS82"/>
<proteinExistence type="predicted"/>
<reference evidence="4 5" key="1">
    <citation type="journal article" date="2018" name="Nat. Biotechnol.">
        <title>A standardized bacterial taxonomy based on genome phylogeny substantially revises the tree of life.</title>
        <authorList>
            <person name="Parks D.H."/>
            <person name="Chuvochina M."/>
            <person name="Waite D.W."/>
            <person name="Rinke C."/>
            <person name="Skarshewski A."/>
            <person name="Chaumeil P.A."/>
            <person name="Hugenholtz P."/>
        </authorList>
    </citation>
    <scope>NUCLEOTIDE SEQUENCE [LARGE SCALE GENOMIC DNA]</scope>
    <source>
        <strain evidence="2">UBA10185</strain>
        <strain evidence="3">UBA12021</strain>
    </source>
</reference>
<feature type="compositionally biased region" description="Low complexity" evidence="1">
    <location>
        <begin position="147"/>
        <end position="158"/>
    </location>
</feature>
<name>A0A351JS82_UNCKA</name>
<dbReference type="Proteomes" id="UP000264072">
    <property type="component" value="Unassembled WGS sequence"/>
</dbReference>
<evidence type="ECO:0000256" key="1">
    <source>
        <dbReference type="SAM" id="MobiDB-lite"/>
    </source>
</evidence>
<dbReference type="Proteomes" id="UP000262056">
    <property type="component" value="Unassembled WGS sequence"/>
</dbReference>
<protein>
    <submittedName>
        <fullName evidence="2">Uncharacterized protein</fullName>
    </submittedName>
</protein>
<dbReference type="EMBL" id="DQFB01000007">
    <property type="protein sequence ID" value="HCQ40886.1"/>
    <property type="molecule type" value="Genomic_DNA"/>
</dbReference>
<evidence type="ECO:0000313" key="2">
    <source>
        <dbReference type="EMBL" id="HAZ29152.1"/>
    </source>
</evidence>
<accession>A0A351JS82</accession>
<dbReference type="EMBL" id="DNHX01000002">
    <property type="protein sequence ID" value="HAZ29152.1"/>
    <property type="molecule type" value="Genomic_DNA"/>
</dbReference>
<organism evidence="2 5">
    <name type="scientific">candidate division WWE3 bacterium</name>
    <dbReference type="NCBI Taxonomy" id="2053526"/>
    <lineage>
        <taxon>Bacteria</taxon>
        <taxon>Katanobacteria</taxon>
    </lineage>
</organism>